<proteinExistence type="predicted"/>
<dbReference type="PANTHER" id="PTHR10334">
    <property type="entry name" value="CYSTEINE-RICH SECRETORY PROTEIN-RELATED"/>
    <property type="match status" value="1"/>
</dbReference>
<dbReference type="Pfam" id="PF00188">
    <property type="entry name" value="CAP"/>
    <property type="match status" value="1"/>
</dbReference>
<dbReference type="InterPro" id="IPR001283">
    <property type="entry name" value="CRISP-related"/>
</dbReference>
<reference evidence="2 3" key="1">
    <citation type="submission" date="2016-10" db="EMBL/GenBank/DDBJ databases">
        <title>Comparative genomics uncovers the prolific and rare metabolic potential of the cyanobacterial genus Moorea.</title>
        <authorList>
            <person name="Leao T."/>
            <person name="Castelao G."/>
            <person name="Korobeynikov A."/>
            <person name="Monroe E.A."/>
            <person name="Podell S."/>
            <person name="Glukhov E."/>
            <person name="Allen E."/>
            <person name="Gerwick W.H."/>
            <person name="Gerwick L."/>
        </authorList>
    </citation>
    <scope>NUCLEOTIDE SEQUENCE [LARGE SCALE GENOMIC DNA]</scope>
    <source>
        <strain evidence="2 3">PNG5-198</strain>
    </source>
</reference>
<dbReference type="InterPro" id="IPR035940">
    <property type="entry name" value="CAP_sf"/>
</dbReference>
<protein>
    <recommendedName>
        <fullName evidence="1">SCP domain-containing protein</fullName>
    </recommendedName>
</protein>
<dbReference type="PRINTS" id="PR00837">
    <property type="entry name" value="V5TPXLIKE"/>
</dbReference>
<evidence type="ECO:0000313" key="3">
    <source>
        <dbReference type="Proteomes" id="UP000186657"/>
    </source>
</evidence>
<evidence type="ECO:0000313" key="2">
    <source>
        <dbReference type="EMBL" id="OLT61050.1"/>
    </source>
</evidence>
<dbReference type="SMART" id="SM00198">
    <property type="entry name" value="SCP"/>
    <property type="match status" value="1"/>
</dbReference>
<gene>
    <name evidence="2" type="ORF">BJP37_20570</name>
</gene>
<dbReference type="InterPro" id="IPR018244">
    <property type="entry name" value="Allrgn_V5/Tpx1_CS"/>
</dbReference>
<dbReference type="AlphaFoldDB" id="A0A1U7N518"/>
<dbReference type="InterPro" id="IPR014044">
    <property type="entry name" value="CAP_dom"/>
</dbReference>
<dbReference type="GO" id="GO:0005576">
    <property type="term" value="C:extracellular region"/>
    <property type="evidence" value="ECO:0007669"/>
    <property type="project" value="InterPro"/>
</dbReference>
<sequence length="212" mass="23203">MMTMLRKLAIILVGVLITTAAFVSIPSDPAYASLSSSEQQELLDAHNQYRRQVQPTASNMRELKWNNTLAGVAQNYADKCTWGHNRNRTQQVGGEFSYVGENLYLTTNQNHQTTAPVDSWYSEVKDYDYATNSSSGVTGHYTQVVWANTEYLGCGRTKCPSLVGLNWNNVAIVVCNYAQGGNYRGQKPYVAGTIASSCPSGYTASNGLCSAN</sequence>
<dbReference type="PRINTS" id="PR00838">
    <property type="entry name" value="V5ALLERGEN"/>
</dbReference>
<name>A0A1U7N518_9CYAN</name>
<organism evidence="2 3">
    <name type="scientific">Moorena bouillonii PNG</name>
    <dbReference type="NCBI Taxonomy" id="568701"/>
    <lineage>
        <taxon>Bacteria</taxon>
        <taxon>Bacillati</taxon>
        <taxon>Cyanobacteriota</taxon>
        <taxon>Cyanophyceae</taxon>
        <taxon>Coleofasciculales</taxon>
        <taxon>Coleofasciculaceae</taxon>
        <taxon>Moorena</taxon>
    </lineage>
</organism>
<dbReference type="PROSITE" id="PS01009">
    <property type="entry name" value="CRISP_1"/>
    <property type="match status" value="1"/>
</dbReference>
<dbReference type="InterPro" id="IPR002413">
    <property type="entry name" value="V5_allergen-like"/>
</dbReference>
<comment type="caution">
    <text evidence="2">The sequence shown here is derived from an EMBL/GenBank/DDBJ whole genome shotgun (WGS) entry which is preliminary data.</text>
</comment>
<dbReference type="Proteomes" id="UP000186657">
    <property type="component" value="Unassembled WGS sequence"/>
</dbReference>
<feature type="domain" description="SCP" evidence="1">
    <location>
        <begin position="37"/>
        <end position="185"/>
    </location>
</feature>
<evidence type="ECO:0000259" key="1">
    <source>
        <dbReference type="SMART" id="SM00198"/>
    </source>
</evidence>
<keyword evidence="3" id="KW-1185">Reference proteome</keyword>
<dbReference type="EMBL" id="MKZS01000001">
    <property type="protein sequence ID" value="OLT61050.1"/>
    <property type="molecule type" value="Genomic_DNA"/>
</dbReference>
<dbReference type="SUPFAM" id="SSF55797">
    <property type="entry name" value="PR-1-like"/>
    <property type="match status" value="1"/>
</dbReference>
<accession>A0A1U7N518</accession>
<dbReference type="Gene3D" id="3.40.33.10">
    <property type="entry name" value="CAP"/>
    <property type="match status" value="1"/>
</dbReference>